<dbReference type="EMBL" id="GDID01001627">
    <property type="protein sequence ID" value="JAP94979.1"/>
    <property type="molecule type" value="Transcribed_RNA"/>
</dbReference>
<feature type="domain" description="PPM-type phosphatase" evidence="2">
    <location>
        <begin position="1"/>
        <end position="263"/>
    </location>
</feature>
<keyword evidence="1" id="KW-0175">Coiled coil</keyword>
<name>A0A146KIA2_9EUKA</name>
<dbReference type="InterPro" id="IPR001932">
    <property type="entry name" value="PPM-type_phosphatase-like_dom"/>
</dbReference>
<feature type="non-terminal residue" evidence="3">
    <location>
        <position position="1"/>
    </location>
</feature>
<reference evidence="3" key="1">
    <citation type="submission" date="2015-07" db="EMBL/GenBank/DDBJ databases">
        <title>Adaptation to a free-living lifestyle via gene acquisitions in the diplomonad Trepomonas sp. PC1.</title>
        <authorList>
            <person name="Xu F."/>
            <person name="Jerlstrom-Hultqvist J."/>
            <person name="Kolisko M."/>
            <person name="Simpson A.G.B."/>
            <person name="Roger A.J."/>
            <person name="Svard S.G."/>
            <person name="Andersson J.O."/>
        </authorList>
    </citation>
    <scope>NUCLEOTIDE SEQUENCE</scope>
    <source>
        <strain evidence="3">PC1</strain>
    </source>
</reference>
<evidence type="ECO:0000259" key="2">
    <source>
        <dbReference type="PROSITE" id="PS51746"/>
    </source>
</evidence>
<sequence>FDGHSGAEASTFCQQNFLDILFQQQNVVSDTKNALIETFHQLDEEFCAESIESGCTATVFMFNHSSNTTYTANAGDARVLISADGNMFCTKDHKPNTQEEMKRIEEAGSFVDFSSGVARVHGGLAVSRAIGDSEFKDFGVISTPDTQQKTIQDLTYVVCACDGLWDVLLNEDVDVIMHHLLNKKVQVTQKQKHMINAVKLYMNGELEKGDLQLQIYEIEKKRDQELLEFNSDWNDQQKCSFALIRLAYFMGSLDNISAIVITKQENLNYDLNDVELVVQLDTDELKEQIQAQNLQLQDLRDQMKILNTMVDNQKIVDGQLLNKILLQVKDFFQKLQKDPFEQKILYVEGKLEKIQCNIDRKLNTKADSVPKMEFEDIYSENLALEAMTLKEKLQKSEEINKLQIKQIIELKVQLQQLQQRESQSEIQKYLQKCNEKNIQIENLQDQKEEFLSQIGQMQTNLQNQIDANNNLKNQISTQQQAQTSSQKEIHQLKSQLEIQQQKVQSLELQLSKQISQIENTEAQKNQIQQMKTQIEQLEKQLNEKTQETQKARMLQQAQDSFEMANLKKMLEDQTNLASSYKNQLEVQKTFFDERTEIIKKQCQNKIEAIKAVWQK</sequence>
<evidence type="ECO:0000256" key="1">
    <source>
        <dbReference type="SAM" id="Coils"/>
    </source>
</evidence>
<dbReference type="SUPFAM" id="SSF81606">
    <property type="entry name" value="PP2C-like"/>
    <property type="match status" value="1"/>
</dbReference>
<gene>
    <name evidence="3" type="ORF">TPC1_12170</name>
</gene>
<dbReference type="InterPro" id="IPR015655">
    <property type="entry name" value="PP2C"/>
</dbReference>
<dbReference type="PROSITE" id="PS51746">
    <property type="entry name" value="PPM_2"/>
    <property type="match status" value="1"/>
</dbReference>
<organism evidence="3">
    <name type="scientific">Trepomonas sp. PC1</name>
    <dbReference type="NCBI Taxonomy" id="1076344"/>
    <lineage>
        <taxon>Eukaryota</taxon>
        <taxon>Metamonada</taxon>
        <taxon>Diplomonadida</taxon>
        <taxon>Hexamitidae</taxon>
        <taxon>Hexamitinae</taxon>
        <taxon>Trepomonas</taxon>
    </lineage>
</organism>
<dbReference type="PANTHER" id="PTHR47992">
    <property type="entry name" value="PROTEIN PHOSPHATASE"/>
    <property type="match status" value="1"/>
</dbReference>
<evidence type="ECO:0000313" key="3">
    <source>
        <dbReference type="EMBL" id="JAP94979.1"/>
    </source>
</evidence>
<dbReference type="CDD" id="cd00143">
    <property type="entry name" value="PP2Cc"/>
    <property type="match status" value="1"/>
</dbReference>
<proteinExistence type="predicted"/>
<dbReference type="GO" id="GO:0004722">
    <property type="term" value="F:protein serine/threonine phosphatase activity"/>
    <property type="evidence" value="ECO:0007669"/>
    <property type="project" value="InterPro"/>
</dbReference>
<dbReference type="Pfam" id="PF00481">
    <property type="entry name" value="PP2C"/>
    <property type="match status" value="1"/>
</dbReference>
<feature type="coiled-coil region" evidence="1">
    <location>
        <begin position="379"/>
        <end position="583"/>
    </location>
</feature>
<accession>A0A146KIA2</accession>
<feature type="coiled-coil region" evidence="1">
    <location>
        <begin position="282"/>
        <end position="309"/>
    </location>
</feature>
<dbReference type="AlphaFoldDB" id="A0A146KIA2"/>
<dbReference type="InterPro" id="IPR036457">
    <property type="entry name" value="PPM-type-like_dom_sf"/>
</dbReference>
<dbReference type="SMART" id="SM00332">
    <property type="entry name" value="PP2Cc"/>
    <property type="match status" value="1"/>
</dbReference>
<protein>
    <submittedName>
        <fullName evidence="3">Protein phosphatase 2C</fullName>
    </submittedName>
</protein>
<dbReference type="Gene3D" id="3.60.40.10">
    <property type="entry name" value="PPM-type phosphatase domain"/>
    <property type="match status" value="1"/>
</dbReference>